<dbReference type="Gene3D" id="1.10.30.50">
    <property type="match status" value="1"/>
</dbReference>
<dbReference type="RefSeq" id="WP_190297672.1">
    <property type="nucleotide sequence ID" value="NZ_CP061172.1"/>
</dbReference>
<sequence>MLEIIKDQDALQVKISSSNGIPFNHILDKLKMMIPKEERKWSSAKKCWLLPPKYLDQLNDLNESISSGDLSIDKEELILEIQMSGLRDIESLPRSMKERAKWAIKHLIEDTEEVEKQFSISRSEWGVFNPDDNLWYFESGRYSSSSPQEHDKSVIKRAYKNLEYARINGHRAFEFSEMMDFKFKFRQLILEKFDYECFICGVPEYIKKLNMHRVIPGKNGGEYVEENVVLVCPKHHRMVEGWSWEEINQLKANS</sequence>
<feature type="domain" description="HNH nuclease" evidence="1">
    <location>
        <begin position="184"/>
        <end position="237"/>
    </location>
</feature>
<evidence type="ECO:0000313" key="2">
    <source>
        <dbReference type="EMBL" id="QNR66165.1"/>
    </source>
</evidence>
<dbReference type="CDD" id="cd00085">
    <property type="entry name" value="HNHc"/>
    <property type="match status" value="1"/>
</dbReference>
<protein>
    <submittedName>
        <fullName evidence="2">HNH endonuclease</fullName>
    </submittedName>
</protein>
<dbReference type="GO" id="GO:0004519">
    <property type="term" value="F:endonuclease activity"/>
    <property type="evidence" value="ECO:0007669"/>
    <property type="project" value="UniProtKB-KW"/>
</dbReference>
<accession>A0A7H0Y507</accession>
<gene>
    <name evidence="2" type="ORF">IAQ67_20250</name>
</gene>
<evidence type="ECO:0000313" key="3">
    <source>
        <dbReference type="Proteomes" id="UP000516384"/>
    </source>
</evidence>
<name>A0A7H0Y507_9BACL</name>
<organism evidence="2 3">
    <name type="scientific">Paenibacillus peoriae</name>
    <dbReference type="NCBI Taxonomy" id="59893"/>
    <lineage>
        <taxon>Bacteria</taxon>
        <taxon>Bacillati</taxon>
        <taxon>Bacillota</taxon>
        <taxon>Bacilli</taxon>
        <taxon>Bacillales</taxon>
        <taxon>Paenibacillaceae</taxon>
        <taxon>Paenibacillus</taxon>
    </lineage>
</organism>
<reference evidence="2 3" key="1">
    <citation type="submission" date="2020-09" db="EMBL/GenBank/DDBJ databases">
        <title>Characterization of Paenibacillus peoriae strain ZF390 with broad-spectrum antimicrobial activity as a potential biocontrol agent.</title>
        <authorList>
            <person name="Li L."/>
            <person name="Zhao Y."/>
            <person name="Li B."/>
            <person name="Xie X."/>
        </authorList>
    </citation>
    <scope>NUCLEOTIDE SEQUENCE [LARGE SCALE GENOMIC DNA]</scope>
    <source>
        <strain evidence="2 3">ZF390</strain>
    </source>
</reference>
<dbReference type="AlphaFoldDB" id="A0A7H0Y507"/>
<dbReference type="EMBL" id="CP061172">
    <property type="protein sequence ID" value="QNR66165.1"/>
    <property type="molecule type" value="Genomic_DNA"/>
</dbReference>
<keyword evidence="2" id="KW-0378">Hydrolase</keyword>
<dbReference type="InterPro" id="IPR003615">
    <property type="entry name" value="HNH_nuc"/>
</dbReference>
<dbReference type="Proteomes" id="UP000516384">
    <property type="component" value="Chromosome"/>
</dbReference>
<dbReference type="SMART" id="SM00507">
    <property type="entry name" value="HNHc"/>
    <property type="match status" value="1"/>
</dbReference>
<evidence type="ECO:0000259" key="1">
    <source>
        <dbReference type="SMART" id="SM00507"/>
    </source>
</evidence>
<keyword evidence="2" id="KW-0540">Nuclease</keyword>
<proteinExistence type="predicted"/>
<keyword evidence="2" id="KW-0255">Endonuclease</keyword>